<comment type="caution">
    <text evidence="1">The sequence shown here is derived from an EMBL/GenBank/DDBJ whole genome shotgun (WGS) entry which is preliminary data.</text>
</comment>
<proteinExistence type="predicted"/>
<accession>A0AAW1RPK7</accession>
<organism evidence="1 2">
    <name type="scientific">Apatococcus lobatus</name>
    <dbReference type="NCBI Taxonomy" id="904363"/>
    <lineage>
        <taxon>Eukaryota</taxon>
        <taxon>Viridiplantae</taxon>
        <taxon>Chlorophyta</taxon>
        <taxon>core chlorophytes</taxon>
        <taxon>Trebouxiophyceae</taxon>
        <taxon>Chlorellales</taxon>
        <taxon>Chlorellaceae</taxon>
        <taxon>Apatococcus</taxon>
    </lineage>
</organism>
<reference evidence="1 2" key="1">
    <citation type="journal article" date="2024" name="Nat. Commun.">
        <title>Phylogenomics reveals the evolutionary origins of lichenization in chlorophyte algae.</title>
        <authorList>
            <person name="Puginier C."/>
            <person name="Libourel C."/>
            <person name="Otte J."/>
            <person name="Skaloud P."/>
            <person name="Haon M."/>
            <person name="Grisel S."/>
            <person name="Petersen M."/>
            <person name="Berrin J.G."/>
            <person name="Delaux P.M."/>
            <person name="Dal Grande F."/>
            <person name="Keller J."/>
        </authorList>
    </citation>
    <scope>NUCLEOTIDE SEQUENCE [LARGE SCALE GENOMIC DNA]</scope>
    <source>
        <strain evidence="1 2">SAG 2145</strain>
    </source>
</reference>
<dbReference type="Proteomes" id="UP001438707">
    <property type="component" value="Unassembled WGS sequence"/>
</dbReference>
<evidence type="ECO:0000313" key="2">
    <source>
        <dbReference type="Proteomes" id="UP001438707"/>
    </source>
</evidence>
<dbReference type="AlphaFoldDB" id="A0AAW1RPK7"/>
<evidence type="ECO:0000313" key="1">
    <source>
        <dbReference type="EMBL" id="KAK9835480.1"/>
    </source>
</evidence>
<name>A0AAW1RPK7_9CHLO</name>
<protein>
    <submittedName>
        <fullName evidence="1">Uncharacterized protein</fullName>
    </submittedName>
</protein>
<sequence length="162" mass="17469">MVNTTALVSSEAVAAGKLVLSQAVPASARTGQGKTLWTGLKPSRAASSLAKLIYFLQVMILATPFFLEWQSCSLSSIPFSIQADQIVQHVIEVAEGLSQPNEADSLKDEHLAFLRAQGSLDSHCQTMLELASDRHYHASHQHNADQSLQDLARVLLAAQSTS</sequence>
<keyword evidence="2" id="KW-1185">Reference proteome</keyword>
<dbReference type="EMBL" id="JALJOS010000008">
    <property type="protein sequence ID" value="KAK9835480.1"/>
    <property type="molecule type" value="Genomic_DNA"/>
</dbReference>
<gene>
    <name evidence="1" type="ORF">WJX74_001169</name>
</gene>